<organism evidence="1 2">
    <name type="scientific">Pyrobaculum arsenaticum</name>
    <dbReference type="NCBI Taxonomy" id="121277"/>
    <lineage>
        <taxon>Archaea</taxon>
        <taxon>Thermoproteota</taxon>
        <taxon>Thermoprotei</taxon>
        <taxon>Thermoproteales</taxon>
        <taxon>Thermoproteaceae</taxon>
        <taxon>Pyrobaculum</taxon>
    </lineage>
</organism>
<dbReference type="Proteomes" id="UP000554766">
    <property type="component" value="Unassembled WGS sequence"/>
</dbReference>
<evidence type="ECO:0000313" key="1">
    <source>
        <dbReference type="EMBL" id="NYR15306.1"/>
    </source>
</evidence>
<dbReference type="AlphaFoldDB" id="A0A7L4PBR7"/>
<dbReference type="EMBL" id="JAAVJF010000002">
    <property type="protein sequence ID" value="NYR15306.1"/>
    <property type="molecule type" value="Genomic_DNA"/>
</dbReference>
<dbReference type="RefSeq" id="WP_179790461.1">
    <property type="nucleotide sequence ID" value="NZ_JAAVJF010000002.1"/>
</dbReference>
<comment type="caution">
    <text evidence="1">The sequence shown here is derived from an EMBL/GenBank/DDBJ whole genome shotgun (WGS) entry which is preliminary data.</text>
</comment>
<keyword evidence="2" id="KW-1185">Reference proteome</keyword>
<protein>
    <submittedName>
        <fullName evidence="1">Uncharacterized protein</fullName>
    </submittedName>
</protein>
<reference evidence="1 2" key="1">
    <citation type="journal article" date="2020" name="Nat. Commun.">
        <title>The structures of two archaeal type IV pili illuminate evolutionary relationships.</title>
        <authorList>
            <person name="Wang F."/>
            <person name="Baquero D.P."/>
            <person name="Su Z."/>
            <person name="Beltran L.C."/>
            <person name="Prangishvili D."/>
            <person name="Krupovic M."/>
            <person name="Egelman E.H."/>
        </authorList>
    </citation>
    <scope>NUCLEOTIDE SEQUENCE [LARGE SCALE GENOMIC DNA]</scope>
    <source>
        <strain evidence="1 2">2GA</strain>
    </source>
</reference>
<sequence>MAVIDPRDKHRFGEDSTSLIYSHASAAAKRLGVELVVQSDYLKIGDFEARRRGNMLEVGAVTAEIDDEQWEAFITLALSHFVNTQRPPDGEALRQFLFAIGITS</sequence>
<proteinExistence type="predicted"/>
<name>A0A7L4PBR7_9CREN</name>
<evidence type="ECO:0000313" key="2">
    <source>
        <dbReference type="Proteomes" id="UP000554766"/>
    </source>
</evidence>
<accession>A0A7L4PBR7</accession>
<gene>
    <name evidence="1" type="ORF">HC235_04955</name>
</gene>